<name>A0A1Y0ISJ4_9BACL</name>
<evidence type="ECO:0000313" key="1">
    <source>
        <dbReference type="EMBL" id="ARU62776.1"/>
    </source>
</evidence>
<dbReference type="Proteomes" id="UP000195437">
    <property type="component" value="Chromosome"/>
</dbReference>
<dbReference type="EMBL" id="CP021434">
    <property type="protein sequence ID" value="ARU62776.1"/>
    <property type="molecule type" value="Genomic_DNA"/>
</dbReference>
<dbReference type="AlphaFoldDB" id="A0A1Y0ISJ4"/>
<evidence type="ECO:0000313" key="2">
    <source>
        <dbReference type="Proteomes" id="UP000195437"/>
    </source>
</evidence>
<proteinExistence type="predicted"/>
<protein>
    <submittedName>
        <fullName evidence="1">Uncharacterized protein</fullName>
    </submittedName>
</protein>
<accession>A0A1Y0ISJ4</accession>
<keyword evidence="2" id="KW-1185">Reference proteome</keyword>
<gene>
    <name evidence="1" type="ORF">CBW65_18720</name>
</gene>
<dbReference type="OrthoDB" id="1157227at2"/>
<organism evidence="1 2">
    <name type="scientific">Tumebacillus avium</name>
    <dbReference type="NCBI Taxonomy" id="1903704"/>
    <lineage>
        <taxon>Bacteria</taxon>
        <taxon>Bacillati</taxon>
        <taxon>Bacillota</taxon>
        <taxon>Bacilli</taxon>
        <taxon>Bacillales</taxon>
        <taxon>Alicyclobacillaceae</taxon>
        <taxon>Tumebacillus</taxon>
    </lineage>
</organism>
<dbReference type="RefSeq" id="WP_087458126.1">
    <property type="nucleotide sequence ID" value="NZ_CP021434.1"/>
</dbReference>
<dbReference type="KEGG" id="tum:CBW65_18720"/>
<sequence>MWKKNDFPTGTCYNLLWGYDNASSGFQYSDNYNFRYVAKRQGLAVSIEVFDVNCGECEVMGIKRKPEGFLFYIAGQVCKLTHWVCFGNINIGFYKITKTRGGKMSSFETWKRYRDEFISKLEDYGYRLTESGTSNKKLVVEGRDYQFKVIFRYSTRTEKTGYSFTFNADEFGDDENSFFVYALVGSNEVTRYLIINHAIFKSIMEKPFQSNTYLTTGSYTFNFGKADSEKLGKWAEFVGGIEVFEKFYSNSDLITIPRSVLYAMKKKLYDMQNELDRLLG</sequence>
<reference evidence="2" key="1">
    <citation type="submission" date="2017-05" db="EMBL/GenBank/DDBJ databases">
        <authorList>
            <person name="Sung H."/>
        </authorList>
    </citation>
    <scope>NUCLEOTIDE SEQUENCE [LARGE SCALE GENOMIC DNA]</scope>
    <source>
        <strain evidence="2">AR23208</strain>
    </source>
</reference>